<evidence type="ECO:0000313" key="2">
    <source>
        <dbReference type="Proteomes" id="UP000757435"/>
    </source>
</evidence>
<sequence length="77" mass="8549">MAEEFVSSDDRAPEVQSSRERIKHLLVGSPRAVKRTIQILHIQGYAEVSFWSKPVAAQDLGEPGEVVSVLLRYGAIE</sequence>
<dbReference type="AlphaFoldDB" id="A0A951Q9V5"/>
<reference evidence="1" key="1">
    <citation type="submission" date="2021-05" db="EMBL/GenBank/DDBJ databases">
        <authorList>
            <person name="Pietrasiak N."/>
            <person name="Ward R."/>
            <person name="Stajich J.E."/>
            <person name="Kurbessoian T."/>
        </authorList>
    </citation>
    <scope>NUCLEOTIDE SEQUENCE</scope>
    <source>
        <strain evidence="1">UHER 2000/2452</strain>
    </source>
</reference>
<name>A0A951Q9V5_9CYAN</name>
<dbReference type="EMBL" id="JAHHHD010000008">
    <property type="protein sequence ID" value="MBW4658888.1"/>
    <property type="molecule type" value="Genomic_DNA"/>
</dbReference>
<evidence type="ECO:0000313" key="1">
    <source>
        <dbReference type="EMBL" id="MBW4658888.1"/>
    </source>
</evidence>
<organism evidence="1 2">
    <name type="scientific">Drouetiella hepatica Uher 2000/2452</name>
    <dbReference type="NCBI Taxonomy" id="904376"/>
    <lineage>
        <taxon>Bacteria</taxon>
        <taxon>Bacillati</taxon>
        <taxon>Cyanobacteriota</taxon>
        <taxon>Cyanophyceae</taxon>
        <taxon>Oculatellales</taxon>
        <taxon>Oculatellaceae</taxon>
        <taxon>Drouetiella</taxon>
    </lineage>
</organism>
<accession>A0A951Q9V5</accession>
<proteinExistence type="predicted"/>
<gene>
    <name evidence="1" type="ORF">KME15_09445</name>
</gene>
<reference evidence="1" key="2">
    <citation type="journal article" date="2022" name="Microbiol. Resour. Announc.">
        <title>Metagenome Sequencing to Explore Phylogenomics of Terrestrial Cyanobacteria.</title>
        <authorList>
            <person name="Ward R.D."/>
            <person name="Stajich J.E."/>
            <person name="Johansen J.R."/>
            <person name="Huntemann M."/>
            <person name="Clum A."/>
            <person name="Foster B."/>
            <person name="Foster B."/>
            <person name="Roux S."/>
            <person name="Palaniappan K."/>
            <person name="Varghese N."/>
            <person name="Mukherjee S."/>
            <person name="Reddy T.B.K."/>
            <person name="Daum C."/>
            <person name="Copeland A."/>
            <person name="Chen I.A."/>
            <person name="Ivanova N.N."/>
            <person name="Kyrpides N.C."/>
            <person name="Shapiro N."/>
            <person name="Eloe-Fadrosh E.A."/>
            <person name="Pietrasiak N."/>
        </authorList>
    </citation>
    <scope>NUCLEOTIDE SEQUENCE</scope>
    <source>
        <strain evidence="1">UHER 2000/2452</strain>
    </source>
</reference>
<comment type="caution">
    <text evidence="1">The sequence shown here is derived from an EMBL/GenBank/DDBJ whole genome shotgun (WGS) entry which is preliminary data.</text>
</comment>
<dbReference type="Proteomes" id="UP000757435">
    <property type="component" value="Unassembled WGS sequence"/>
</dbReference>
<protein>
    <submittedName>
        <fullName evidence="1">Uncharacterized protein</fullName>
    </submittedName>
</protein>